<protein>
    <submittedName>
        <fullName evidence="10">XRE family transcriptional regulator</fullName>
    </submittedName>
</protein>
<feature type="modified residue" description="4-aspartylphosphate" evidence="6">
    <location>
        <position position="55"/>
    </location>
</feature>
<evidence type="ECO:0000256" key="4">
    <source>
        <dbReference type="ARBA" id="ARBA00023125"/>
    </source>
</evidence>
<dbReference type="InterPro" id="IPR011006">
    <property type="entry name" value="CheY-like_superfamily"/>
</dbReference>
<dbReference type="Gene3D" id="3.40.50.2300">
    <property type="match status" value="1"/>
</dbReference>
<dbReference type="GO" id="GO:0000156">
    <property type="term" value="F:phosphorelay response regulator activity"/>
    <property type="evidence" value="ECO:0007669"/>
    <property type="project" value="TreeGrafter"/>
</dbReference>
<dbReference type="RefSeq" id="WP_123657365.1">
    <property type="nucleotide sequence ID" value="NZ_AYKG01000009.1"/>
</dbReference>
<evidence type="ECO:0000259" key="8">
    <source>
        <dbReference type="PROSITE" id="PS50110"/>
    </source>
</evidence>
<comment type="caution">
    <text evidence="10">The sequence shown here is derived from an EMBL/GenBank/DDBJ whole genome shotgun (WGS) entry which is preliminary data.</text>
</comment>
<evidence type="ECO:0000256" key="5">
    <source>
        <dbReference type="ARBA" id="ARBA00023163"/>
    </source>
</evidence>
<dbReference type="PROSITE" id="PS51755">
    <property type="entry name" value="OMPR_PHOB"/>
    <property type="match status" value="1"/>
</dbReference>
<keyword evidence="11" id="KW-1185">Reference proteome</keyword>
<evidence type="ECO:0000313" key="10">
    <source>
        <dbReference type="EMBL" id="ROO30840.1"/>
    </source>
</evidence>
<dbReference type="GO" id="GO:0032993">
    <property type="term" value="C:protein-DNA complex"/>
    <property type="evidence" value="ECO:0007669"/>
    <property type="project" value="TreeGrafter"/>
</dbReference>
<dbReference type="EMBL" id="AYKG01000009">
    <property type="protein sequence ID" value="ROO30840.1"/>
    <property type="molecule type" value="Genomic_DNA"/>
</dbReference>
<keyword evidence="3" id="KW-0805">Transcription regulation</keyword>
<evidence type="ECO:0000256" key="1">
    <source>
        <dbReference type="ARBA" id="ARBA00022553"/>
    </source>
</evidence>
<keyword evidence="4 7" id="KW-0238">DNA-binding</keyword>
<evidence type="ECO:0000256" key="6">
    <source>
        <dbReference type="PROSITE-ProRule" id="PRU00169"/>
    </source>
</evidence>
<keyword evidence="2" id="KW-0902">Two-component regulatory system</keyword>
<proteinExistence type="predicted"/>
<keyword evidence="5" id="KW-0804">Transcription</keyword>
<dbReference type="InterPro" id="IPR001789">
    <property type="entry name" value="Sig_transdc_resp-reg_receiver"/>
</dbReference>
<dbReference type="PROSITE" id="PS50110">
    <property type="entry name" value="RESPONSE_REGULATORY"/>
    <property type="match status" value="1"/>
</dbReference>
<dbReference type="GO" id="GO:0006355">
    <property type="term" value="P:regulation of DNA-templated transcription"/>
    <property type="evidence" value="ECO:0007669"/>
    <property type="project" value="InterPro"/>
</dbReference>
<dbReference type="CDD" id="cd00383">
    <property type="entry name" value="trans_reg_C"/>
    <property type="match status" value="1"/>
</dbReference>
<reference evidence="10 11" key="1">
    <citation type="submission" date="2013-10" db="EMBL/GenBank/DDBJ databases">
        <title>Salinisphaera japonica YTM-1 Genome Sequencing.</title>
        <authorList>
            <person name="Lai Q."/>
            <person name="Li C."/>
            <person name="Shao Z."/>
        </authorList>
    </citation>
    <scope>NUCLEOTIDE SEQUENCE [LARGE SCALE GENOMIC DNA]</scope>
    <source>
        <strain evidence="10 11">YTM-1</strain>
    </source>
</reference>
<dbReference type="SMART" id="SM00862">
    <property type="entry name" value="Trans_reg_C"/>
    <property type="match status" value="1"/>
</dbReference>
<evidence type="ECO:0000256" key="2">
    <source>
        <dbReference type="ARBA" id="ARBA00023012"/>
    </source>
</evidence>
<dbReference type="GO" id="GO:0000976">
    <property type="term" value="F:transcription cis-regulatory region binding"/>
    <property type="evidence" value="ECO:0007669"/>
    <property type="project" value="TreeGrafter"/>
</dbReference>
<dbReference type="OrthoDB" id="9802426at2"/>
<evidence type="ECO:0000259" key="9">
    <source>
        <dbReference type="PROSITE" id="PS51755"/>
    </source>
</evidence>
<evidence type="ECO:0000256" key="7">
    <source>
        <dbReference type="PROSITE-ProRule" id="PRU01091"/>
    </source>
</evidence>
<evidence type="ECO:0000256" key="3">
    <source>
        <dbReference type="ARBA" id="ARBA00023015"/>
    </source>
</evidence>
<dbReference type="InterPro" id="IPR036388">
    <property type="entry name" value="WH-like_DNA-bd_sf"/>
</dbReference>
<feature type="domain" description="Response regulatory" evidence="8">
    <location>
        <begin position="6"/>
        <end position="121"/>
    </location>
</feature>
<dbReference type="AlphaFoldDB" id="A0A423PZ71"/>
<sequence length="229" mass="25727">MNGRLRVLIVEDDATLAANLGDYLEERGHEPDFASDGRIGLALAISQPYDALILDLRLPVLDGVSVCRRLRAQCQVCPAILMLTARDTLDDRIEGLEAGADDYLVKPFSLREMDLRLQAIVRRHRPVIQSPLVIGELELKPQERCVYYRQRIIDLSPIGFVMLETLMSAYPALVSRADFETRIWDDEPPNSDAALRGHVHRLRETLAACIGTDVIQTVHGMGYRLLDIP</sequence>
<dbReference type="PANTHER" id="PTHR48111">
    <property type="entry name" value="REGULATOR OF RPOS"/>
    <property type="match status" value="1"/>
</dbReference>
<dbReference type="InParanoid" id="A0A423PZ71"/>
<organism evidence="10 11">
    <name type="scientific">Salinisphaera japonica YTM-1</name>
    <dbReference type="NCBI Taxonomy" id="1209778"/>
    <lineage>
        <taxon>Bacteria</taxon>
        <taxon>Pseudomonadati</taxon>
        <taxon>Pseudomonadota</taxon>
        <taxon>Gammaproteobacteria</taxon>
        <taxon>Salinisphaerales</taxon>
        <taxon>Salinisphaeraceae</taxon>
        <taxon>Salinisphaera</taxon>
    </lineage>
</organism>
<dbReference type="Pfam" id="PF00072">
    <property type="entry name" value="Response_reg"/>
    <property type="match status" value="1"/>
</dbReference>
<name>A0A423PZ71_9GAMM</name>
<gene>
    <name evidence="10" type="ORF">SAJA_04065</name>
</gene>
<dbReference type="InterPro" id="IPR001867">
    <property type="entry name" value="OmpR/PhoB-type_DNA-bd"/>
</dbReference>
<dbReference type="SMART" id="SM00448">
    <property type="entry name" value="REC"/>
    <property type="match status" value="1"/>
</dbReference>
<dbReference type="Gene3D" id="6.10.250.690">
    <property type="match status" value="1"/>
</dbReference>
<feature type="DNA-binding region" description="OmpR/PhoB-type" evidence="7">
    <location>
        <begin position="129"/>
        <end position="227"/>
    </location>
</feature>
<keyword evidence="1 6" id="KW-0597">Phosphoprotein</keyword>
<dbReference type="InterPro" id="IPR039420">
    <property type="entry name" value="WalR-like"/>
</dbReference>
<dbReference type="SUPFAM" id="SSF52172">
    <property type="entry name" value="CheY-like"/>
    <property type="match status" value="1"/>
</dbReference>
<dbReference type="GO" id="GO:0005829">
    <property type="term" value="C:cytosol"/>
    <property type="evidence" value="ECO:0007669"/>
    <property type="project" value="TreeGrafter"/>
</dbReference>
<evidence type="ECO:0000313" key="11">
    <source>
        <dbReference type="Proteomes" id="UP000285310"/>
    </source>
</evidence>
<feature type="domain" description="OmpR/PhoB-type" evidence="9">
    <location>
        <begin position="129"/>
        <end position="227"/>
    </location>
</feature>
<dbReference type="Proteomes" id="UP000285310">
    <property type="component" value="Unassembled WGS sequence"/>
</dbReference>
<dbReference type="PANTHER" id="PTHR48111:SF22">
    <property type="entry name" value="REGULATOR OF RPOS"/>
    <property type="match status" value="1"/>
</dbReference>
<dbReference type="Pfam" id="PF00486">
    <property type="entry name" value="Trans_reg_C"/>
    <property type="match status" value="1"/>
</dbReference>
<accession>A0A423PZ71</accession>
<dbReference type="Gene3D" id="1.10.10.10">
    <property type="entry name" value="Winged helix-like DNA-binding domain superfamily/Winged helix DNA-binding domain"/>
    <property type="match status" value="1"/>
</dbReference>